<organism evidence="1 2">
    <name type="scientific">Candida boidinii</name>
    <name type="common">Yeast</name>
    <dbReference type="NCBI Taxonomy" id="5477"/>
    <lineage>
        <taxon>Eukaryota</taxon>
        <taxon>Fungi</taxon>
        <taxon>Dikarya</taxon>
        <taxon>Ascomycota</taxon>
        <taxon>Saccharomycotina</taxon>
        <taxon>Pichiomycetes</taxon>
        <taxon>Pichiales</taxon>
        <taxon>Pichiaceae</taxon>
        <taxon>Ogataea</taxon>
        <taxon>Ogataea/Candida clade</taxon>
    </lineage>
</organism>
<dbReference type="Proteomes" id="UP001165101">
    <property type="component" value="Unassembled WGS sequence"/>
</dbReference>
<gene>
    <name evidence="1" type="ORF">Cboi01_000130400</name>
</gene>
<sequence>MTDPLEVLEIHECIGRGNFGDVYKADNSVVAVKVINLEESDDDIDVLYQEIKYLKDLRSPYVTSYIETYLKDITMWIVMEFCGGGSCSELLKCHGKLPENVVALITKETTKGLEYLHSQDKLHRDIKSANILLTKDGEVKLADFGVSAQITATVKKKETFVGTPFWMAPEIISRKFNGYNEKVDIWSLGITVIELLQGKPPYSNEDPMKVLFDIPKRPAPRLENKNYSRYANEFIERTLQNNPEQRYSATELLNLKFLRRTAAGSKKTRQMLIELIQQKNYKLEDQIKRGRKRIPKYPLDLKSCHYGPKQKWNFDKNTKRGALEVKENKKINEIPKENKNRNPNSNKGPMNIIKTRSNIYAETMPTDDGEKDQKKPTLTKKQILQLAFKRLSLRSKSEDTKHSVNELKKIVLYMESRNPGLCDALSLYNKKITQTPLYIRMSKEGESIQQASSNSNAEQRDPFEDDTDIKVKIGNKIMDINDRRLRKPHHVIPHRFGGTSPMTSGDSNNRSSGGLLSVGGHRPTSTSSTTAHQIQHNSTATDNSEVSGSQQMSEAEDLSNKK</sequence>
<reference evidence="1" key="1">
    <citation type="submission" date="2023-04" db="EMBL/GenBank/DDBJ databases">
        <title>Candida boidinii NBRC 1967.</title>
        <authorList>
            <person name="Ichikawa N."/>
            <person name="Sato H."/>
            <person name="Tonouchi N."/>
        </authorList>
    </citation>
    <scope>NUCLEOTIDE SEQUENCE</scope>
    <source>
        <strain evidence="1">NBRC 1967</strain>
    </source>
</reference>
<comment type="caution">
    <text evidence="1">The sequence shown here is derived from an EMBL/GenBank/DDBJ whole genome shotgun (WGS) entry which is preliminary data.</text>
</comment>
<name>A0ACB5TJ49_CANBO</name>
<dbReference type="EMBL" id="BSXV01000464">
    <property type="protein sequence ID" value="GME89205.1"/>
    <property type="molecule type" value="Genomic_DNA"/>
</dbReference>
<evidence type="ECO:0000313" key="1">
    <source>
        <dbReference type="EMBL" id="GME89205.1"/>
    </source>
</evidence>
<evidence type="ECO:0000313" key="2">
    <source>
        <dbReference type="Proteomes" id="UP001165101"/>
    </source>
</evidence>
<accession>A0ACB5TJ49</accession>
<proteinExistence type="predicted"/>
<protein>
    <submittedName>
        <fullName evidence="1">Unnamed protein product</fullName>
    </submittedName>
</protein>
<keyword evidence="2" id="KW-1185">Reference proteome</keyword>